<dbReference type="GO" id="GO:0043565">
    <property type="term" value="F:sequence-specific DNA binding"/>
    <property type="evidence" value="ECO:0007669"/>
    <property type="project" value="InterPro"/>
</dbReference>
<gene>
    <name evidence="5" type="ORF">NVI5450_1352</name>
</gene>
<reference evidence="5 6" key="1">
    <citation type="submission" date="2016-11" db="EMBL/GenBank/DDBJ databases">
        <authorList>
            <person name="Jaros S."/>
            <person name="Januszkiewicz K."/>
            <person name="Wedrychowicz H."/>
        </authorList>
    </citation>
    <scope>NUCLEOTIDE SEQUENCE [LARGE SCALE GENOMIC DNA]</scope>
    <source>
        <strain evidence="5">NVI 5450</strain>
    </source>
</reference>
<dbReference type="SUPFAM" id="SSF51182">
    <property type="entry name" value="RmlC-like cupins"/>
    <property type="match status" value="1"/>
</dbReference>
<keyword evidence="2" id="KW-0238">DNA-binding</keyword>
<evidence type="ECO:0000256" key="2">
    <source>
        <dbReference type="ARBA" id="ARBA00023125"/>
    </source>
</evidence>
<dbReference type="SMART" id="SM00342">
    <property type="entry name" value="HTH_ARAC"/>
    <property type="match status" value="1"/>
</dbReference>
<evidence type="ECO:0000313" key="5">
    <source>
        <dbReference type="EMBL" id="SGY92361.1"/>
    </source>
</evidence>
<accession>A0A1L0AUZ1</accession>
<dbReference type="Gene3D" id="1.10.10.60">
    <property type="entry name" value="Homeodomain-like"/>
    <property type="match status" value="2"/>
</dbReference>
<dbReference type="PANTHER" id="PTHR43280:SF10">
    <property type="entry name" value="REGULATORY PROTEIN POCR"/>
    <property type="match status" value="1"/>
</dbReference>
<evidence type="ECO:0000313" key="6">
    <source>
        <dbReference type="Proteomes" id="UP000183794"/>
    </source>
</evidence>
<feature type="domain" description="HTH araC/xylS-type" evidence="4">
    <location>
        <begin position="182"/>
        <end position="280"/>
    </location>
</feature>
<dbReference type="PROSITE" id="PS01124">
    <property type="entry name" value="HTH_ARAC_FAMILY_2"/>
    <property type="match status" value="1"/>
</dbReference>
<proteinExistence type="predicted"/>
<evidence type="ECO:0000256" key="1">
    <source>
        <dbReference type="ARBA" id="ARBA00023015"/>
    </source>
</evidence>
<dbReference type="PANTHER" id="PTHR43280">
    <property type="entry name" value="ARAC-FAMILY TRANSCRIPTIONAL REGULATOR"/>
    <property type="match status" value="1"/>
</dbReference>
<evidence type="ECO:0000259" key="4">
    <source>
        <dbReference type="PROSITE" id="PS01124"/>
    </source>
</evidence>
<dbReference type="OrthoDB" id="9814125at2"/>
<sequence length="281" mass="32679">MSQVFHDLIDTLLSEREHFNRVWFAGDQVTPPPFSYQVNFPRLELVISGEYINEIEEPGHGITQVKIMAGDAIYIPPNSWNKPNWDTNCSVLSLLFGRRQLGFSLVSKAKGQEAFHDIQKLSIQTRTGHAIDNILAALNALSKEPLQQPMDEYLLLALMSYCRSMLSIPTTSAKKRSENLYQGICIFIQENFHRSISREAIARRFNITPNHLSRLFRQQGHMRLADYIIWVRIERAKFMLKKYSFRLHEVANRCGFQDVNYFYRVFKNKTGLTPSEYRNLV</sequence>
<evidence type="ECO:0000256" key="3">
    <source>
        <dbReference type="ARBA" id="ARBA00023163"/>
    </source>
</evidence>
<dbReference type="SUPFAM" id="SSF46689">
    <property type="entry name" value="Homeodomain-like"/>
    <property type="match status" value="2"/>
</dbReference>
<dbReference type="PRINTS" id="PR00032">
    <property type="entry name" value="HTHARAC"/>
</dbReference>
<dbReference type="AlphaFoldDB" id="A0A1L0AUZ1"/>
<dbReference type="InterPro" id="IPR009057">
    <property type="entry name" value="Homeodomain-like_sf"/>
</dbReference>
<dbReference type="PROSITE" id="PS00041">
    <property type="entry name" value="HTH_ARAC_FAMILY_1"/>
    <property type="match status" value="1"/>
</dbReference>
<dbReference type="InterPro" id="IPR018062">
    <property type="entry name" value="HTH_AraC-typ_CS"/>
</dbReference>
<dbReference type="Pfam" id="PF12833">
    <property type="entry name" value="HTH_18"/>
    <property type="match status" value="1"/>
</dbReference>
<dbReference type="EMBL" id="FPLD01000043">
    <property type="protein sequence ID" value="SGY92361.1"/>
    <property type="molecule type" value="Genomic_DNA"/>
</dbReference>
<dbReference type="RefSeq" id="WP_075497103.1">
    <property type="nucleotide sequence ID" value="NZ_CAWRBC010000109.1"/>
</dbReference>
<keyword evidence="3" id="KW-0804">Transcription</keyword>
<organism evidence="5 6">
    <name type="scientific">Moritella viscosa</name>
    <dbReference type="NCBI Taxonomy" id="80854"/>
    <lineage>
        <taxon>Bacteria</taxon>
        <taxon>Pseudomonadati</taxon>
        <taxon>Pseudomonadota</taxon>
        <taxon>Gammaproteobacteria</taxon>
        <taxon>Alteromonadales</taxon>
        <taxon>Moritellaceae</taxon>
        <taxon>Moritella</taxon>
    </lineage>
</organism>
<dbReference type="InterPro" id="IPR020449">
    <property type="entry name" value="Tscrpt_reg_AraC-type_HTH"/>
</dbReference>
<name>A0A1L0AUZ1_9GAMM</name>
<dbReference type="Proteomes" id="UP000183794">
    <property type="component" value="Unassembled WGS sequence"/>
</dbReference>
<protein>
    <submittedName>
        <fullName evidence="5">Putative transcriptional regulator</fullName>
    </submittedName>
</protein>
<keyword evidence="1" id="KW-0805">Transcription regulation</keyword>
<dbReference type="FunFam" id="1.10.10.60:FF:000444">
    <property type="entry name" value="AraC family transcriptional regulator"/>
    <property type="match status" value="1"/>
</dbReference>
<dbReference type="InterPro" id="IPR011051">
    <property type="entry name" value="RmlC_Cupin_sf"/>
</dbReference>
<dbReference type="InterPro" id="IPR018060">
    <property type="entry name" value="HTH_AraC"/>
</dbReference>
<dbReference type="GO" id="GO:0003700">
    <property type="term" value="F:DNA-binding transcription factor activity"/>
    <property type="evidence" value="ECO:0007669"/>
    <property type="project" value="InterPro"/>
</dbReference>